<accession>A0ABX7JEI4</accession>
<keyword evidence="8" id="KW-0282">Flagellum</keyword>
<evidence type="ECO:0000313" key="8">
    <source>
        <dbReference type="EMBL" id="QRZ12134.1"/>
    </source>
</evidence>
<evidence type="ECO:0000256" key="2">
    <source>
        <dbReference type="ARBA" id="ARBA00016013"/>
    </source>
</evidence>
<dbReference type="InterPro" id="IPR005648">
    <property type="entry name" value="FlgD"/>
</dbReference>
<dbReference type="EMBL" id="CP070368">
    <property type="protein sequence ID" value="QRZ12134.1"/>
    <property type="molecule type" value="Genomic_DNA"/>
</dbReference>
<name>A0ABX7JEI4_9RHOB</name>
<dbReference type="InterPro" id="IPR025963">
    <property type="entry name" value="FLgD_Tudor"/>
</dbReference>
<evidence type="ECO:0000256" key="4">
    <source>
        <dbReference type="ARBA" id="ARBA00024746"/>
    </source>
</evidence>
<dbReference type="Gene3D" id="2.60.40.4070">
    <property type="match status" value="1"/>
</dbReference>
<dbReference type="Pfam" id="PF13860">
    <property type="entry name" value="FlgD_ig"/>
    <property type="match status" value="1"/>
</dbReference>
<keyword evidence="8" id="KW-0969">Cilium</keyword>
<dbReference type="Pfam" id="PF13861">
    <property type="entry name" value="FLgD_tudor"/>
    <property type="match status" value="1"/>
</dbReference>
<organism evidence="8 9">
    <name type="scientific">Paracoccus methylovorus</name>
    <dbReference type="NCBI Taxonomy" id="2812658"/>
    <lineage>
        <taxon>Bacteria</taxon>
        <taxon>Pseudomonadati</taxon>
        <taxon>Pseudomonadota</taxon>
        <taxon>Alphaproteobacteria</taxon>
        <taxon>Rhodobacterales</taxon>
        <taxon>Paracoccaceae</taxon>
        <taxon>Paracoccus</taxon>
    </lineage>
</organism>
<gene>
    <name evidence="8" type="ORF">JWJ88_05640</name>
</gene>
<dbReference type="Gene3D" id="2.30.30.910">
    <property type="match status" value="1"/>
</dbReference>
<dbReference type="Pfam" id="PF03963">
    <property type="entry name" value="FlgD"/>
    <property type="match status" value="1"/>
</dbReference>
<keyword evidence="9" id="KW-1185">Reference proteome</keyword>
<comment type="function">
    <text evidence="4 5">Required for flagellar hook formation. May act as a scaffolding protein.</text>
</comment>
<dbReference type="RefSeq" id="WP_205293158.1">
    <property type="nucleotide sequence ID" value="NZ_CP070368.1"/>
</dbReference>
<dbReference type="Proteomes" id="UP000663629">
    <property type="component" value="Chromosome 1"/>
</dbReference>
<evidence type="ECO:0000256" key="1">
    <source>
        <dbReference type="ARBA" id="ARBA00010577"/>
    </source>
</evidence>
<evidence type="ECO:0000259" key="6">
    <source>
        <dbReference type="Pfam" id="PF13860"/>
    </source>
</evidence>
<keyword evidence="8" id="KW-0966">Cell projection</keyword>
<protein>
    <recommendedName>
        <fullName evidence="2 5">Basal-body rod modification protein FlgD</fullName>
    </recommendedName>
</protein>
<feature type="domain" description="FlgD Tudor-like" evidence="7">
    <location>
        <begin position="94"/>
        <end position="218"/>
    </location>
</feature>
<proteinExistence type="inferred from homology"/>
<evidence type="ECO:0000256" key="3">
    <source>
        <dbReference type="ARBA" id="ARBA00022795"/>
    </source>
</evidence>
<keyword evidence="3 5" id="KW-1005">Bacterial flagellum biogenesis</keyword>
<feature type="domain" description="FlgD/Vpr Ig-like" evidence="6">
    <location>
        <begin position="109"/>
        <end position="177"/>
    </location>
</feature>
<dbReference type="InterPro" id="IPR025965">
    <property type="entry name" value="FlgD/Vpr_Ig-like"/>
</dbReference>
<comment type="similarity">
    <text evidence="1 5">Belongs to the FlgD family.</text>
</comment>
<evidence type="ECO:0000259" key="7">
    <source>
        <dbReference type="Pfam" id="PF13861"/>
    </source>
</evidence>
<sequence length="222" mass="24224">MVDIGTTSSINGINEGRSQAVNTFGDVGIANQFEIFLKMLTTQVKNQDPLNPMESTDFAVQLATFSSVEQQVQTNLLLSQLLQNADGGDISRFSSWIGREARVSCPVFFDDSPLTLAIESNANATNFDLITKDQLGNEVLRQNIGLTSRELDWQGRKPNGDLLPPGFYSFYLEVTKSDGTVIAQNVEAYSRVTGIEFTQNGPELVLKGGGVVPVNEVTALRE</sequence>
<evidence type="ECO:0000256" key="5">
    <source>
        <dbReference type="RuleBase" id="RU362076"/>
    </source>
</evidence>
<evidence type="ECO:0000313" key="9">
    <source>
        <dbReference type="Proteomes" id="UP000663629"/>
    </source>
</evidence>
<reference evidence="8 9" key="1">
    <citation type="submission" date="2021-02" db="EMBL/GenBank/DDBJ databases">
        <title>Paracoccus methylovroum sp.nov., a new methanol and methylamine utilizing methylotrophic denitrifer.</title>
        <authorList>
            <person name="Timsy T."/>
            <person name="Behrendt U."/>
            <person name="Ulrich A."/>
            <person name="Spanner T."/>
            <person name="Foesel B.U."/>
            <person name="Horn M.A."/>
            <person name="Kolb S."/>
        </authorList>
    </citation>
    <scope>NUCLEOTIDE SEQUENCE [LARGE SCALE GENOMIC DNA]</scope>
    <source>
        <strain evidence="8 9">H4-D09</strain>
    </source>
</reference>